<sequence>MNSESRFRVVSKEETSASKQMHSRMCYPTIHPTILGIQFFPGTPLCSYEKKKVTEI</sequence>
<dbReference type="HOGENOM" id="CLU_3014808_0_0_1"/>
<evidence type="ECO:0000313" key="2">
    <source>
        <dbReference type="Proteomes" id="UP000054538"/>
    </source>
</evidence>
<name>A0A0D0CWQ1_9AGAM</name>
<dbReference type="InParanoid" id="A0A0D0CWQ1"/>
<protein>
    <submittedName>
        <fullName evidence="1">Unplaced genomic scaffold scaffold_1321, whole genome shotgun sequence</fullName>
    </submittedName>
</protein>
<dbReference type="EMBL" id="KN826143">
    <property type="protein sequence ID" value="KIK79943.1"/>
    <property type="molecule type" value="Genomic_DNA"/>
</dbReference>
<proteinExistence type="predicted"/>
<accession>A0A0D0CWQ1</accession>
<reference evidence="2" key="2">
    <citation type="submission" date="2015-01" db="EMBL/GenBank/DDBJ databases">
        <title>Evolutionary Origins and Diversification of the Mycorrhizal Mutualists.</title>
        <authorList>
            <consortium name="DOE Joint Genome Institute"/>
            <consortium name="Mycorrhizal Genomics Consortium"/>
            <person name="Kohler A."/>
            <person name="Kuo A."/>
            <person name="Nagy L.G."/>
            <person name="Floudas D."/>
            <person name="Copeland A."/>
            <person name="Barry K.W."/>
            <person name="Cichocki N."/>
            <person name="Veneault-Fourrey C."/>
            <person name="LaButti K."/>
            <person name="Lindquist E.A."/>
            <person name="Lipzen A."/>
            <person name="Lundell T."/>
            <person name="Morin E."/>
            <person name="Murat C."/>
            <person name="Riley R."/>
            <person name="Ohm R."/>
            <person name="Sun H."/>
            <person name="Tunlid A."/>
            <person name="Henrissat B."/>
            <person name="Grigoriev I.V."/>
            <person name="Hibbett D.S."/>
            <person name="Martin F."/>
        </authorList>
    </citation>
    <scope>NUCLEOTIDE SEQUENCE [LARGE SCALE GENOMIC DNA]</scope>
    <source>
        <strain evidence="2">Ve08.2h10</strain>
    </source>
</reference>
<evidence type="ECO:0000313" key="1">
    <source>
        <dbReference type="EMBL" id="KIK79943.1"/>
    </source>
</evidence>
<gene>
    <name evidence="1" type="ORF">PAXRUDRAFT_833843</name>
</gene>
<reference evidence="1 2" key="1">
    <citation type="submission" date="2014-04" db="EMBL/GenBank/DDBJ databases">
        <authorList>
            <consortium name="DOE Joint Genome Institute"/>
            <person name="Kuo A."/>
            <person name="Kohler A."/>
            <person name="Jargeat P."/>
            <person name="Nagy L.G."/>
            <person name="Floudas D."/>
            <person name="Copeland A."/>
            <person name="Barry K.W."/>
            <person name="Cichocki N."/>
            <person name="Veneault-Fourrey C."/>
            <person name="LaButti K."/>
            <person name="Lindquist E.A."/>
            <person name="Lipzen A."/>
            <person name="Lundell T."/>
            <person name="Morin E."/>
            <person name="Murat C."/>
            <person name="Sun H."/>
            <person name="Tunlid A."/>
            <person name="Henrissat B."/>
            <person name="Grigoriev I.V."/>
            <person name="Hibbett D.S."/>
            <person name="Martin F."/>
            <person name="Nordberg H.P."/>
            <person name="Cantor M.N."/>
            <person name="Hua S.X."/>
        </authorList>
    </citation>
    <scope>NUCLEOTIDE SEQUENCE [LARGE SCALE GENOMIC DNA]</scope>
    <source>
        <strain evidence="1 2">Ve08.2h10</strain>
    </source>
</reference>
<organism evidence="1 2">
    <name type="scientific">Paxillus rubicundulus Ve08.2h10</name>
    <dbReference type="NCBI Taxonomy" id="930991"/>
    <lineage>
        <taxon>Eukaryota</taxon>
        <taxon>Fungi</taxon>
        <taxon>Dikarya</taxon>
        <taxon>Basidiomycota</taxon>
        <taxon>Agaricomycotina</taxon>
        <taxon>Agaricomycetes</taxon>
        <taxon>Agaricomycetidae</taxon>
        <taxon>Boletales</taxon>
        <taxon>Paxilineae</taxon>
        <taxon>Paxillaceae</taxon>
        <taxon>Paxillus</taxon>
    </lineage>
</organism>
<dbReference type="AlphaFoldDB" id="A0A0D0CWQ1"/>
<keyword evidence="2" id="KW-1185">Reference proteome</keyword>
<dbReference type="Proteomes" id="UP000054538">
    <property type="component" value="Unassembled WGS sequence"/>
</dbReference>